<sequence>MFRCTIFYASKSASPNAHILRRGLQTRANGWNAIIGLEIHAQIDTRTKLFSDTLTSFNSPVNTNISVVDAAFPGVQPTLNEKCVELAVKTAIALGSTINKRSTFDRKHYFYPDLPQGYQITQHFKPIANGGVLPLLEKDGISKPMQVRIEQVQLEQDTGKSMHDMRPNMTLLDLNRAGSGLMEIVTKPDMRSALEAGQFVKKLQALLRSVGSSNANMEEGSFRCDVNVSVHKHGEEWGTRCELKNLNSVRFISAAIDAEIERQIEVLQSGGRIDQETRGYDVENGKTFRLRGKETAHDYRYMPEPDLPTLILTEEYIETLRNNMPELPDAKWSRMVKQYSLSDHDATVLLSEAGAAEYFETVCKGRPPKLVVNWMTHELFGQIASKGVSFSANPVSADQLGSIVDLVQSGAITGMTAKNVLKIMVDETQPRLALDIVEEKGWKKVGDESKLREMCLALMNQNPDKVASIRSGNTKLATWLIGQIMRDTRGLADPVALNKVLEEALGVKLDVPSNNMSQGKSKKSKKSQLSK</sequence>
<dbReference type="OrthoDB" id="1722066at2759"/>
<evidence type="ECO:0000256" key="3">
    <source>
        <dbReference type="ARBA" id="ARBA00022598"/>
    </source>
</evidence>
<comment type="subunit">
    <text evidence="2">Heterotrimer of A, B and C subunits.</text>
</comment>
<dbReference type="SUPFAM" id="SSF55931">
    <property type="entry name" value="Glutamine synthetase/guanido kinase"/>
    <property type="match status" value="1"/>
</dbReference>
<gene>
    <name evidence="13" type="ORF">INT43_006992</name>
</gene>
<dbReference type="SMART" id="SM00845">
    <property type="entry name" value="GatB_Yqey"/>
    <property type="match status" value="1"/>
</dbReference>
<protein>
    <recommendedName>
        <fullName evidence="10">Glutamyl-tRNA(Gln) amidotransferase subunit B, mitochondrial</fullName>
        <shortName evidence="10">Glu-AdT subunit B</shortName>
        <ecNumber evidence="10">6.3.5.-</ecNumber>
    </recommendedName>
</protein>
<dbReference type="GO" id="GO:0050567">
    <property type="term" value="F:glutaminyl-tRNA synthase (glutamine-hydrolyzing) activity"/>
    <property type="evidence" value="ECO:0007669"/>
    <property type="project" value="UniProtKB-UniRule"/>
</dbReference>
<dbReference type="FunFam" id="1.10.10.410:FF:000001">
    <property type="entry name" value="Aspartyl/glutamyl-tRNA(Asn/Gln) amidotransferase subunit B"/>
    <property type="match status" value="1"/>
</dbReference>
<dbReference type="Pfam" id="PF02637">
    <property type="entry name" value="GatB_Yqey"/>
    <property type="match status" value="1"/>
</dbReference>
<dbReference type="NCBIfam" id="TIGR00133">
    <property type="entry name" value="gatB"/>
    <property type="match status" value="1"/>
</dbReference>
<keyword evidence="6 10" id="KW-0648">Protein biosynthesis</keyword>
<comment type="subunit">
    <text evidence="10">Subunit of the heterotrimeric GatCAB amidotransferase (AdT) complex, composed of A, B and C subunits.</text>
</comment>
<evidence type="ECO:0000256" key="11">
    <source>
        <dbReference type="SAM" id="MobiDB-lite"/>
    </source>
</evidence>
<comment type="catalytic activity">
    <reaction evidence="8">
        <text>L-aspartyl-tRNA(Asn) + L-glutamine + ATP + H2O = L-asparaginyl-tRNA(Asn) + L-glutamate + ADP + phosphate + 2 H(+)</text>
        <dbReference type="Rhea" id="RHEA:14513"/>
        <dbReference type="Rhea" id="RHEA-COMP:9674"/>
        <dbReference type="Rhea" id="RHEA-COMP:9677"/>
        <dbReference type="ChEBI" id="CHEBI:15377"/>
        <dbReference type="ChEBI" id="CHEBI:15378"/>
        <dbReference type="ChEBI" id="CHEBI:29985"/>
        <dbReference type="ChEBI" id="CHEBI:30616"/>
        <dbReference type="ChEBI" id="CHEBI:43474"/>
        <dbReference type="ChEBI" id="CHEBI:58359"/>
        <dbReference type="ChEBI" id="CHEBI:78515"/>
        <dbReference type="ChEBI" id="CHEBI:78516"/>
        <dbReference type="ChEBI" id="CHEBI:456216"/>
    </reaction>
</comment>
<dbReference type="GO" id="GO:0005739">
    <property type="term" value="C:mitochondrion"/>
    <property type="evidence" value="ECO:0007669"/>
    <property type="project" value="UniProtKB-SubCell"/>
</dbReference>
<dbReference type="InterPro" id="IPR017958">
    <property type="entry name" value="Gln-tRNA_amidoTrfase_suB_CS"/>
</dbReference>
<keyword evidence="3 10" id="KW-0436">Ligase</keyword>
<dbReference type="EC" id="6.3.5.-" evidence="10"/>
<proteinExistence type="inferred from homology"/>
<evidence type="ECO:0000256" key="4">
    <source>
        <dbReference type="ARBA" id="ARBA00022741"/>
    </source>
</evidence>
<comment type="subcellular location">
    <subcellularLocation>
        <location evidence="10">Mitochondrion</location>
    </subcellularLocation>
</comment>
<dbReference type="GO" id="GO:0030956">
    <property type="term" value="C:glutamyl-tRNA(Gln) amidotransferase complex"/>
    <property type="evidence" value="ECO:0007669"/>
    <property type="project" value="UniProtKB-UniRule"/>
</dbReference>
<dbReference type="InterPro" id="IPR042114">
    <property type="entry name" value="GatB_C_1"/>
</dbReference>
<feature type="domain" description="Asn/Gln amidotransferase" evidence="12">
    <location>
        <begin position="357"/>
        <end position="505"/>
    </location>
</feature>
<feature type="region of interest" description="Disordered" evidence="11">
    <location>
        <begin position="511"/>
        <end position="531"/>
    </location>
</feature>
<dbReference type="EMBL" id="JAEPQZ010000004">
    <property type="protein sequence ID" value="KAG2182065.1"/>
    <property type="molecule type" value="Genomic_DNA"/>
</dbReference>
<comment type="caution">
    <text evidence="13">The sequence shown here is derived from an EMBL/GenBank/DDBJ whole genome shotgun (WGS) entry which is preliminary data.</text>
</comment>
<dbReference type="InterPro" id="IPR006075">
    <property type="entry name" value="Asn/Gln-tRNA_Trfase_suB/E_cat"/>
</dbReference>
<name>A0A8H7PY55_MORIS</name>
<dbReference type="NCBIfam" id="NF004012">
    <property type="entry name" value="PRK05477.1-2"/>
    <property type="match status" value="1"/>
</dbReference>
<dbReference type="GO" id="GO:0032543">
    <property type="term" value="P:mitochondrial translation"/>
    <property type="evidence" value="ECO:0007669"/>
    <property type="project" value="UniProtKB-UniRule"/>
</dbReference>
<comment type="similarity">
    <text evidence="1 10">Belongs to the GatB/GatE family. GatB subfamily.</text>
</comment>
<keyword evidence="5 10" id="KW-0067">ATP-binding</keyword>
<comment type="catalytic activity">
    <reaction evidence="9 10">
        <text>L-glutamyl-tRNA(Gln) + L-glutamine + ATP + H2O = L-glutaminyl-tRNA(Gln) + L-glutamate + ADP + phosphate + H(+)</text>
        <dbReference type="Rhea" id="RHEA:17521"/>
        <dbReference type="Rhea" id="RHEA-COMP:9681"/>
        <dbReference type="Rhea" id="RHEA-COMP:9684"/>
        <dbReference type="ChEBI" id="CHEBI:15377"/>
        <dbReference type="ChEBI" id="CHEBI:15378"/>
        <dbReference type="ChEBI" id="CHEBI:29985"/>
        <dbReference type="ChEBI" id="CHEBI:30616"/>
        <dbReference type="ChEBI" id="CHEBI:43474"/>
        <dbReference type="ChEBI" id="CHEBI:58359"/>
        <dbReference type="ChEBI" id="CHEBI:78520"/>
        <dbReference type="ChEBI" id="CHEBI:78521"/>
        <dbReference type="ChEBI" id="CHEBI:456216"/>
    </reaction>
</comment>
<keyword evidence="10" id="KW-0496">Mitochondrion</keyword>
<dbReference type="AlphaFoldDB" id="A0A8H7PY55"/>
<organism evidence="13 14">
    <name type="scientific">Mortierella isabellina</name>
    <name type="common">Filamentous fungus</name>
    <name type="synonym">Umbelopsis isabellina</name>
    <dbReference type="NCBI Taxonomy" id="91625"/>
    <lineage>
        <taxon>Eukaryota</taxon>
        <taxon>Fungi</taxon>
        <taxon>Fungi incertae sedis</taxon>
        <taxon>Mucoromycota</taxon>
        <taxon>Mucoromycotina</taxon>
        <taxon>Umbelopsidomycetes</taxon>
        <taxon>Umbelopsidales</taxon>
        <taxon>Umbelopsidaceae</taxon>
        <taxon>Umbelopsis</taxon>
    </lineage>
</organism>
<dbReference type="GO" id="GO:0070681">
    <property type="term" value="P:glutaminyl-tRNAGln biosynthesis via transamidation"/>
    <property type="evidence" value="ECO:0007669"/>
    <property type="project" value="UniProtKB-UniRule"/>
</dbReference>
<evidence type="ECO:0000256" key="7">
    <source>
        <dbReference type="ARBA" id="ARBA00024799"/>
    </source>
</evidence>
<dbReference type="Gene3D" id="1.10.10.410">
    <property type="match status" value="1"/>
</dbReference>
<dbReference type="NCBIfam" id="NF004014">
    <property type="entry name" value="PRK05477.1-4"/>
    <property type="match status" value="1"/>
</dbReference>
<dbReference type="InterPro" id="IPR018027">
    <property type="entry name" value="Asn/Gln_amidotransferase"/>
</dbReference>
<evidence type="ECO:0000259" key="12">
    <source>
        <dbReference type="SMART" id="SM00845"/>
    </source>
</evidence>
<evidence type="ECO:0000256" key="6">
    <source>
        <dbReference type="ARBA" id="ARBA00022917"/>
    </source>
</evidence>
<dbReference type="PANTHER" id="PTHR11659:SF0">
    <property type="entry name" value="GLUTAMYL-TRNA(GLN) AMIDOTRANSFERASE SUBUNIT B, MITOCHONDRIAL"/>
    <property type="match status" value="1"/>
</dbReference>
<dbReference type="PROSITE" id="PS01234">
    <property type="entry name" value="GATB"/>
    <property type="match status" value="1"/>
</dbReference>
<evidence type="ECO:0000313" key="14">
    <source>
        <dbReference type="Proteomes" id="UP000654370"/>
    </source>
</evidence>
<dbReference type="SUPFAM" id="SSF89095">
    <property type="entry name" value="GatB/YqeY motif"/>
    <property type="match status" value="1"/>
</dbReference>
<reference evidence="13" key="1">
    <citation type="submission" date="2020-12" db="EMBL/GenBank/DDBJ databases">
        <title>Metabolic potential, ecology and presence of endohyphal bacteria is reflected in genomic diversity of Mucoromycotina.</title>
        <authorList>
            <person name="Muszewska A."/>
            <person name="Okrasinska A."/>
            <person name="Steczkiewicz K."/>
            <person name="Drgas O."/>
            <person name="Orlowska M."/>
            <person name="Perlinska-Lenart U."/>
            <person name="Aleksandrzak-Piekarczyk T."/>
            <person name="Szatraj K."/>
            <person name="Zielenkiewicz U."/>
            <person name="Pilsyk S."/>
            <person name="Malc E."/>
            <person name="Mieczkowski P."/>
            <person name="Kruszewska J.S."/>
            <person name="Biernat P."/>
            <person name="Pawlowska J."/>
        </authorList>
    </citation>
    <scope>NUCLEOTIDE SEQUENCE</scope>
    <source>
        <strain evidence="13">WA0000067209</strain>
    </source>
</reference>
<evidence type="ECO:0000256" key="5">
    <source>
        <dbReference type="ARBA" id="ARBA00022840"/>
    </source>
</evidence>
<accession>A0A8H7PY55</accession>
<dbReference type="Gene3D" id="1.10.150.380">
    <property type="entry name" value="GatB domain, N-terminal subdomain"/>
    <property type="match status" value="1"/>
</dbReference>
<evidence type="ECO:0000313" key="13">
    <source>
        <dbReference type="EMBL" id="KAG2182065.1"/>
    </source>
</evidence>
<dbReference type="InterPro" id="IPR014746">
    <property type="entry name" value="Gln_synth/guanido_kin_cat_dom"/>
</dbReference>
<dbReference type="InterPro" id="IPR003789">
    <property type="entry name" value="Asn/Gln_tRNA_amidoTrase-B-like"/>
</dbReference>
<evidence type="ECO:0000256" key="9">
    <source>
        <dbReference type="ARBA" id="ARBA00047913"/>
    </source>
</evidence>
<evidence type="ECO:0000256" key="2">
    <source>
        <dbReference type="ARBA" id="ARBA00011123"/>
    </source>
</evidence>
<dbReference type="InterPro" id="IPR023168">
    <property type="entry name" value="GatB_Yqey_C_2"/>
</dbReference>
<comment type="function">
    <text evidence="7">Allows the formation of correctly charged Asn-tRNA(Asn) or Gln-tRNA(Gln) through the transamidation of misacylated Asp-tRNA(Asn) or Glu-tRNA(Gln) in organisms which lack either or both of asparaginyl-tRNA or glutaminyl-tRNA synthetases. The reaction takes place in the presence of glutamine and ATP through an activated phospho-Asp-tRNA(Asn) or phospho-Glu-tRNA(Gln).</text>
</comment>
<evidence type="ECO:0000256" key="1">
    <source>
        <dbReference type="ARBA" id="ARBA00005306"/>
    </source>
</evidence>
<dbReference type="InterPro" id="IPR017959">
    <property type="entry name" value="Asn/Gln-tRNA_amidoTrfase_suB/E"/>
</dbReference>
<dbReference type="PANTHER" id="PTHR11659">
    <property type="entry name" value="GLUTAMYL-TRNA GLN AMIDOTRANSFERASE SUBUNIT B MITOCHONDRIAL AND PROKARYOTIC PET112-RELATED"/>
    <property type="match status" value="1"/>
</dbReference>
<evidence type="ECO:0000256" key="8">
    <source>
        <dbReference type="ARBA" id="ARBA00047380"/>
    </source>
</evidence>
<evidence type="ECO:0000256" key="10">
    <source>
        <dbReference type="HAMAP-Rule" id="MF_03147"/>
    </source>
</evidence>
<comment type="function">
    <text evidence="10">Allows the formation of correctly charged Gln-tRNA(Gln) through the transamidation of misacylated Glu-tRNA(Gln) in the mitochondria. The reaction takes place in the presence of glutamine and ATP through an activated gamma-phospho-Glu-tRNA(Gln).</text>
</comment>
<dbReference type="HAMAP" id="MF_00121">
    <property type="entry name" value="GatB"/>
    <property type="match status" value="1"/>
</dbReference>
<dbReference type="GO" id="GO:0005524">
    <property type="term" value="F:ATP binding"/>
    <property type="evidence" value="ECO:0007669"/>
    <property type="project" value="UniProtKB-KW"/>
</dbReference>
<dbReference type="Proteomes" id="UP000654370">
    <property type="component" value="Unassembled WGS sequence"/>
</dbReference>
<keyword evidence="4 10" id="KW-0547">Nucleotide-binding</keyword>
<keyword evidence="14" id="KW-1185">Reference proteome</keyword>
<dbReference type="InterPro" id="IPR004413">
    <property type="entry name" value="GatB"/>
</dbReference>
<dbReference type="Pfam" id="PF02934">
    <property type="entry name" value="GatB_N"/>
    <property type="match status" value="1"/>
</dbReference>
<feature type="compositionally biased region" description="Basic residues" evidence="11">
    <location>
        <begin position="520"/>
        <end position="531"/>
    </location>
</feature>